<feature type="compositionally biased region" description="Acidic residues" evidence="1">
    <location>
        <begin position="70"/>
        <end position="85"/>
    </location>
</feature>
<evidence type="ECO:0000313" key="2">
    <source>
        <dbReference type="EMBL" id="ORY94061.1"/>
    </source>
</evidence>
<feature type="region of interest" description="Disordered" evidence="1">
    <location>
        <begin position="70"/>
        <end position="97"/>
    </location>
</feature>
<feature type="region of interest" description="Disordered" evidence="1">
    <location>
        <begin position="1"/>
        <end position="24"/>
    </location>
</feature>
<dbReference type="Proteomes" id="UP000242180">
    <property type="component" value="Unassembled WGS sequence"/>
</dbReference>
<evidence type="ECO:0000256" key="1">
    <source>
        <dbReference type="SAM" id="MobiDB-lite"/>
    </source>
</evidence>
<accession>A0A1X2H6J3</accession>
<sequence>MNPEYNHDQLYYDEQQQQQQQQYPPFVEDEYQELCWTDEAADFGDYDRAMAAATLTADYYDAQYYDEMEYDEMEYDEMEQDDDEPENQKEHQQEEYDYEQDSLLHLIVGVQSYLKDVSTTGVDRNESPLLDLQYKMYTYLKQRACEMGIDTNAL</sequence>
<dbReference type="AlphaFoldDB" id="A0A1X2H6J3"/>
<dbReference type="OMA" id="MEYDEME"/>
<evidence type="ECO:0000313" key="3">
    <source>
        <dbReference type="Proteomes" id="UP000242180"/>
    </source>
</evidence>
<dbReference type="EMBL" id="MCGN01000008">
    <property type="protein sequence ID" value="ORY94061.1"/>
    <property type="molecule type" value="Genomic_DNA"/>
</dbReference>
<name>A0A1X2H6J3_SYNRA</name>
<reference evidence="2 3" key="1">
    <citation type="submission" date="2016-07" db="EMBL/GenBank/DDBJ databases">
        <title>Pervasive Adenine N6-methylation of Active Genes in Fungi.</title>
        <authorList>
            <consortium name="DOE Joint Genome Institute"/>
            <person name="Mondo S.J."/>
            <person name="Dannebaum R.O."/>
            <person name="Kuo R.C."/>
            <person name="Labutti K."/>
            <person name="Haridas S."/>
            <person name="Kuo A."/>
            <person name="Salamov A."/>
            <person name="Ahrendt S.R."/>
            <person name="Lipzen A."/>
            <person name="Sullivan W."/>
            <person name="Andreopoulos W.B."/>
            <person name="Clum A."/>
            <person name="Lindquist E."/>
            <person name="Daum C."/>
            <person name="Ramamoorthy G.K."/>
            <person name="Gryganskyi A."/>
            <person name="Culley D."/>
            <person name="Magnuson J.K."/>
            <person name="James T.Y."/>
            <person name="O'Malley M.A."/>
            <person name="Stajich J.E."/>
            <person name="Spatafora J.W."/>
            <person name="Visel A."/>
            <person name="Grigoriev I.V."/>
        </authorList>
    </citation>
    <scope>NUCLEOTIDE SEQUENCE [LARGE SCALE GENOMIC DNA]</scope>
    <source>
        <strain evidence="2 3">NRRL 2496</strain>
    </source>
</reference>
<keyword evidence="3" id="KW-1185">Reference proteome</keyword>
<proteinExistence type="predicted"/>
<gene>
    <name evidence="2" type="ORF">BCR43DRAFT_495799</name>
</gene>
<comment type="caution">
    <text evidence="2">The sequence shown here is derived from an EMBL/GenBank/DDBJ whole genome shotgun (WGS) entry which is preliminary data.</text>
</comment>
<dbReference type="InParanoid" id="A0A1X2H6J3"/>
<protein>
    <submittedName>
        <fullName evidence="2">Uncharacterized protein</fullName>
    </submittedName>
</protein>
<dbReference type="OrthoDB" id="2235387at2759"/>
<organism evidence="2 3">
    <name type="scientific">Syncephalastrum racemosum</name>
    <name type="common">Filamentous fungus</name>
    <dbReference type="NCBI Taxonomy" id="13706"/>
    <lineage>
        <taxon>Eukaryota</taxon>
        <taxon>Fungi</taxon>
        <taxon>Fungi incertae sedis</taxon>
        <taxon>Mucoromycota</taxon>
        <taxon>Mucoromycotina</taxon>
        <taxon>Mucoromycetes</taxon>
        <taxon>Mucorales</taxon>
        <taxon>Syncephalastraceae</taxon>
        <taxon>Syncephalastrum</taxon>
    </lineage>
</organism>